<dbReference type="Proteomes" id="UP000262210">
    <property type="component" value="Unassembled WGS sequence"/>
</dbReference>
<dbReference type="RefSeq" id="WP_037415468.1">
    <property type="nucleotide sequence ID" value="NZ_CAMIRB010000002.1"/>
</dbReference>
<organism evidence="4 7">
    <name type="scientific">Serratia grimesii</name>
    <dbReference type="NCBI Taxonomy" id="82995"/>
    <lineage>
        <taxon>Bacteria</taxon>
        <taxon>Pseudomonadati</taxon>
        <taxon>Pseudomonadota</taxon>
        <taxon>Gammaproteobacteria</taxon>
        <taxon>Enterobacterales</taxon>
        <taxon>Yersiniaceae</taxon>
        <taxon>Serratia</taxon>
    </lineage>
</organism>
<evidence type="ECO:0000256" key="2">
    <source>
        <dbReference type="PROSITE-ProRule" id="PRU00335"/>
    </source>
</evidence>
<dbReference type="Gene3D" id="1.10.357.10">
    <property type="entry name" value="Tetracycline Repressor, domain 2"/>
    <property type="match status" value="1"/>
</dbReference>
<protein>
    <submittedName>
        <fullName evidence="4 5">Transcriptional regulator</fullName>
    </submittedName>
</protein>
<dbReference type="EMBL" id="DPSM01000016">
    <property type="protein sequence ID" value="HCK00649.1"/>
    <property type="molecule type" value="Genomic_DNA"/>
</dbReference>
<feature type="DNA-binding region" description="H-T-H motif" evidence="2">
    <location>
        <begin position="32"/>
        <end position="51"/>
    </location>
</feature>
<sequence>MNNRQPGRPMKAKPRILAAASELFLTQGLDISLDVIATEAGTTRQTLYNHFPGKDALVLETFNYMKDMMQPPINAILAGDTQDISLVLMRFATVVQDHFFQTKNLHFQRLLIQLLQQRPELYATLQQRDSGRVLQGLVSLLQQAQQRGALDVKDVELQAKAFLGAVMGYPLPAALLTDDIPDKAHLHRLATTTIALFLRAWGYQDVISTENVSRQ</sequence>
<keyword evidence="6" id="KW-1185">Reference proteome</keyword>
<dbReference type="GeneID" id="75282310"/>
<dbReference type="InterPro" id="IPR009057">
    <property type="entry name" value="Homeodomain-like_sf"/>
</dbReference>
<evidence type="ECO:0000313" key="7">
    <source>
        <dbReference type="Proteomes" id="UP000262210"/>
    </source>
</evidence>
<dbReference type="PANTHER" id="PTHR30055">
    <property type="entry name" value="HTH-TYPE TRANSCRIPTIONAL REGULATOR RUTR"/>
    <property type="match status" value="1"/>
</dbReference>
<dbReference type="SUPFAM" id="SSF48498">
    <property type="entry name" value="Tetracyclin repressor-like, C-terminal domain"/>
    <property type="match status" value="1"/>
</dbReference>
<dbReference type="InterPro" id="IPR050109">
    <property type="entry name" value="HTH-type_TetR-like_transc_reg"/>
</dbReference>
<keyword evidence="1 2" id="KW-0238">DNA-binding</keyword>
<reference evidence="4 7" key="2">
    <citation type="journal article" date="2018" name="Nat. Biotechnol.">
        <title>A standardized bacterial taxonomy based on genome phylogeny substantially revises the tree of life.</title>
        <authorList>
            <person name="Parks D.H."/>
            <person name="Chuvochina M."/>
            <person name="Waite D.W."/>
            <person name="Rinke C."/>
            <person name="Skarshewski A."/>
            <person name="Chaumeil P.A."/>
            <person name="Hugenholtz P."/>
        </authorList>
    </citation>
    <scope>NUCLEOTIDE SEQUENCE [LARGE SCALE GENOMIC DNA]</scope>
    <source>
        <strain evidence="4">UBA11264</strain>
    </source>
</reference>
<comment type="caution">
    <text evidence="4">The sequence shown here is derived from an EMBL/GenBank/DDBJ whole genome shotgun (WGS) entry which is preliminary data.</text>
</comment>
<dbReference type="Pfam" id="PF14246">
    <property type="entry name" value="TetR_C_7"/>
    <property type="match status" value="1"/>
</dbReference>
<reference evidence="5 6" key="1">
    <citation type="submission" date="2014-03" db="EMBL/GenBank/DDBJ databases">
        <title>Draft genome sequence of the Serratia grimesii strain a2.</title>
        <authorList>
            <person name="Toymentseva A."/>
            <person name="Kazakov S."/>
            <person name="Giliazeva A."/>
            <person name="Ismagilova R."/>
            <person name="Shah R."/>
            <person name="Sharipova M."/>
            <person name="Khaitlina S."/>
            <person name="Mardanova A."/>
        </authorList>
    </citation>
    <scope>NUCLEOTIDE SEQUENCE [LARGE SCALE GENOMIC DNA]</scope>
    <source>
        <strain evidence="5 6">A2</strain>
    </source>
</reference>
<name>A0A7G2JPN4_9GAMM</name>
<dbReference type="Proteomes" id="UP000028721">
    <property type="component" value="Unassembled WGS sequence"/>
</dbReference>
<evidence type="ECO:0000256" key="1">
    <source>
        <dbReference type="ARBA" id="ARBA00023125"/>
    </source>
</evidence>
<evidence type="ECO:0000313" key="4">
    <source>
        <dbReference type="EMBL" id="HCK00649.1"/>
    </source>
</evidence>
<gene>
    <name evidence="5" type="ORF">CR62_01475</name>
    <name evidence="4" type="ORF">DHV72_11555</name>
</gene>
<dbReference type="InterPro" id="IPR039536">
    <property type="entry name" value="TetR_C_Proteobacteria"/>
</dbReference>
<dbReference type="PROSITE" id="PS50977">
    <property type="entry name" value="HTH_TETR_2"/>
    <property type="match status" value="1"/>
</dbReference>
<dbReference type="InterPro" id="IPR036271">
    <property type="entry name" value="Tet_transcr_reg_TetR-rel_C_sf"/>
</dbReference>
<dbReference type="GO" id="GO:0003700">
    <property type="term" value="F:DNA-binding transcription factor activity"/>
    <property type="evidence" value="ECO:0007669"/>
    <property type="project" value="TreeGrafter"/>
</dbReference>
<evidence type="ECO:0000313" key="6">
    <source>
        <dbReference type="Proteomes" id="UP000028721"/>
    </source>
</evidence>
<dbReference type="GO" id="GO:0000976">
    <property type="term" value="F:transcription cis-regulatory region binding"/>
    <property type="evidence" value="ECO:0007669"/>
    <property type="project" value="TreeGrafter"/>
</dbReference>
<dbReference type="SUPFAM" id="SSF46689">
    <property type="entry name" value="Homeodomain-like"/>
    <property type="match status" value="1"/>
</dbReference>
<dbReference type="PRINTS" id="PR00455">
    <property type="entry name" value="HTHTETR"/>
</dbReference>
<dbReference type="InterPro" id="IPR001647">
    <property type="entry name" value="HTH_TetR"/>
</dbReference>
<proteinExistence type="predicted"/>
<feature type="domain" description="HTH tetR-type" evidence="3">
    <location>
        <begin position="10"/>
        <end position="69"/>
    </location>
</feature>
<evidence type="ECO:0000313" key="5">
    <source>
        <dbReference type="EMBL" id="KFB90458.1"/>
    </source>
</evidence>
<evidence type="ECO:0000259" key="3">
    <source>
        <dbReference type="PROSITE" id="PS50977"/>
    </source>
</evidence>
<dbReference type="AlphaFoldDB" id="A0A7G2JPN4"/>
<dbReference type="PANTHER" id="PTHR30055:SF146">
    <property type="entry name" value="HTH-TYPE TRANSCRIPTIONAL DUAL REGULATOR CECR"/>
    <property type="match status" value="1"/>
</dbReference>
<dbReference type="Pfam" id="PF00440">
    <property type="entry name" value="TetR_N"/>
    <property type="match status" value="1"/>
</dbReference>
<accession>A0A7G2JPN4</accession>
<dbReference type="EMBL" id="JGVP01000001">
    <property type="protein sequence ID" value="KFB90458.1"/>
    <property type="molecule type" value="Genomic_DNA"/>
</dbReference>